<dbReference type="InterPro" id="IPR039910">
    <property type="entry name" value="D15-like"/>
</dbReference>
<feature type="domain" description="POTRA" evidence="11">
    <location>
        <begin position="193"/>
        <end position="264"/>
    </location>
</feature>
<dbReference type="PANTHER" id="PTHR12815">
    <property type="entry name" value="SORTING AND ASSEMBLY MACHINERY SAMM50 PROTEIN FAMILY MEMBER"/>
    <property type="match status" value="1"/>
</dbReference>
<gene>
    <name evidence="13" type="ORF">A3F84_24185</name>
</gene>
<dbReference type="InterPro" id="IPR035243">
    <property type="entry name" value="TamA_POTRA_Dom_1"/>
</dbReference>
<feature type="domain" description="Bacterial surface antigen (D15)" evidence="10">
    <location>
        <begin position="282"/>
        <end position="573"/>
    </location>
</feature>
<keyword evidence="5" id="KW-0732">Signal</keyword>
<reference evidence="13 14" key="1">
    <citation type="journal article" date="2016" name="Nat. Commun.">
        <title>Thousands of microbial genomes shed light on interconnected biogeochemical processes in an aquifer system.</title>
        <authorList>
            <person name="Anantharaman K."/>
            <person name="Brown C.T."/>
            <person name="Hug L.A."/>
            <person name="Sharon I."/>
            <person name="Castelle C.J."/>
            <person name="Probst A.J."/>
            <person name="Thomas B.C."/>
            <person name="Singh A."/>
            <person name="Wilkins M.J."/>
            <person name="Karaoz U."/>
            <person name="Brodie E.L."/>
            <person name="Williams K.H."/>
            <person name="Hubbard S.S."/>
            <person name="Banfield J.F."/>
        </authorList>
    </citation>
    <scope>NUCLEOTIDE SEQUENCE [LARGE SCALE GENOMIC DNA]</scope>
    <source>
        <strain evidence="14">RIFCSPLOWO2_12_FULL_64_10</strain>
    </source>
</reference>
<evidence type="ECO:0000259" key="10">
    <source>
        <dbReference type="Pfam" id="PF01103"/>
    </source>
</evidence>
<organism evidence="13 14">
    <name type="scientific">Handelsmanbacteria sp. (strain RIFCSPLOWO2_12_FULL_64_10)</name>
    <dbReference type="NCBI Taxonomy" id="1817868"/>
    <lineage>
        <taxon>Bacteria</taxon>
        <taxon>Candidatus Handelsmaniibacteriota</taxon>
    </lineage>
</organism>
<evidence type="ECO:0000313" key="13">
    <source>
        <dbReference type="EMBL" id="OGG55223.1"/>
    </source>
</evidence>
<comment type="subcellular location">
    <subcellularLocation>
        <location evidence="1">Cell outer membrane</location>
    </subcellularLocation>
</comment>
<evidence type="ECO:0000256" key="5">
    <source>
        <dbReference type="ARBA" id="ARBA00022729"/>
    </source>
</evidence>
<keyword evidence="4" id="KW-0812">Transmembrane</keyword>
<dbReference type="Gene3D" id="2.40.160.50">
    <property type="entry name" value="membrane protein fhac: a member of the omp85/tpsb transporter family"/>
    <property type="match status" value="1"/>
</dbReference>
<comment type="caution">
    <text evidence="13">The sequence shown here is derived from an EMBL/GenBank/DDBJ whole genome shotgun (WGS) entry which is preliminary data.</text>
</comment>
<evidence type="ECO:0000259" key="11">
    <source>
        <dbReference type="Pfam" id="PF07244"/>
    </source>
</evidence>
<evidence type="ECO:0000256" key="9">
    <source>
        <dbReference type="ARBA" id="ARBA00093548"/>
    </source>
</evidence>
<dbReference type="InterPro" id="IPR000184">
    <property type="entry name" value="Bac_surfAg_D15"/>
</dbReference>
<evidence type="ECO:0000313" key="14">
    <source>
        <dbReference type="Proteomes" id="UP000178606"/>
    </source>
</evidence>
<dbReference type="GO" id="GO:0009279">
    <property type="term" value="C:cell outer membrane"/>
    <property type="evidence" value="ECO:0007669"/>
    <property type="project" value="UniProtKB-SubCell"/>
</dbReference>
<comment type="similarity">
    <text evidence="2">Belongs to the TamA family.</text>
</comment>
<evidence type="ECO:0000256" key="4">
    <source>
        <dbReference type="ARBA" id="ARBA00022692"/>
    </source>
</evidence>
<evidence type="ECO:0000256" key="1">
    <source>
        <dbReference type="ARBA" id="ARBA00004442"/>
    </source>
</evidence>
<feature type="domain" description="TamA POTRA" evidence="12">
    <location>
        <begin position="28"/>
        <end position="97"/>
    </location>
</feature>
<evidence type="ECO:0000256" key="3">
    <source>
        <dbReference type="ARBA" id="ARBA00015419"/>
    </source>
</evidence>
<comment type="subunit">
    <text evidence="9">Interacts with TamB to form the translocation and assembly module (TAM).</text>
</comment>
<dbReference type="EMBL" id="MFKF01000087">
    <property type="protein sequence ID" value="OGG55223.1"/>
    <property type="molecule type" value="Genomic_DNA"/>
</dbReference>
<dbReference type="Gene3D" id="3.10.20.310">
    <property type="entry name" value="membrane protein fhac"/>
    <property type="match status" value="3"/>
</dbReference>
<dbReference type="PANTHER" id="PTHR12815:SF47">
    <property type="entry name" value="TRANSLOCATION AND ASSEMBLY MODULE SUBUNIT TAMA"/>
    <property type="match status" value="1"/>
</dbReference>
<evidence type="ECO:0000259" key="12">
    <source>
        <dbReference type="Pfam" id="PF17243"/>
    </source>
</evidence>
<sequence>MCAGLLLCALTARAEGLDYAVQIDAPADLKALLEQNLELIRWRGNARIDAEQLQRLYRQTPEEIRSLLETEGYYSPEIAPRIEQRGAAWQVRLRVTPGQPVLVGNVELVFLGPLASQPQDELPSQAALRSNWALPPGRIFRQQDWEAAKAALLRQVILARYPGATLSETRATVDPESHRVALRVVLDSGPGMTFGAVSIEGLSRYPADIVSRDSPVKPGEVYSETALRTWQGQLQDSGYFSRVEVVAEPQPDQSAVPVTVTVLENPKKKAGVGVGYSTNTGNRAHLTYEDLNFLGRNLKVKSALTLETKKQALRGDLYFPVTPQGYRHSIGLSYERAAIEGEVTRIASIAAKRQWGKAALERSLSLEYLREQKMVAGLEQRRSQSLPLTYGSTWRHTDSLLFPTDGYVLTAQLGGAVQPILTDRTFARAYAKAVYYQPLGKNANLILRGEFGAVGSIDKQGIPDAFLFRAGGDQSVRGYAYQSLGVAQNDATVGGRYLAVGSAEYQYWFLPKWGAALFVDAGNAADSFSELKPSAGYGLGARWRSPVGPINLDLAYGQKVEKIRMHFSLGFSF</sequence>
<dbReference type="AlphaFoldDB" id="A0A1F6D1B1"/>
<accession>A0A1F6D1B1</accession>
<dbReference type="Pfam" id="PF17243">
    <property type="entry name" value="POTRA_TamA_1"/>
    <property type="match status" value="1"/>
</dbReference>
<dbReference type="Pfam" id="PF07244">
    <property type="entry name" value="POTRA"/>
    <property type="match status" value="1"/>
</dbReference>
<evidence type="ECO:0000256" key="8">
    <source>
        <dbReference type="ARBA" id="ARBA00033063"/>
    </source>
</evidence>
<evidence type="ECO:0000256" key="6">
    <source>
        <dbReference type="ARBA" id="ARBA00023136"/>
    </source>
</evidence>
<dbReference type="Pfam" id="PF01103">
    <property type="entry name" value="Omp85"/>
    <property type="match status" value="1"/>
</dbReference>
<keyword evidence="6" id="KW-0472">Membrane</keyword>
<protein>
    <recommendedName>
        <fullName evidence="3">Translocation and assembly module subunit TamA</fullName>
    </recommendedName>
    <alternativeName>
        <fullName evidence="8">Autotransporter assembly factor TamA</fullName>
    </alternativeName>
</protein>
<evidence type="ECO:0000256" key="7">
    <source>
        <dbReference type="ARBA" id="ARBA00023237"/>
    </source>
</evidence>
<keyword evidence="7" id="KW-0998">Cell outer membrane</keyword>
<evidence type="ECO:0000256" key="2">
    <source>
        <dbReference type="ARBA" id="ARBA00010248"/>
    </source>
</evidence>
<dbReference type="InterPro" id="IPR010827">
    <property type="entry name" value="BamA/TamA_POTRA"/>
</dbReference>
<name>A0A1F6D1B1_HANXR</name>
<proteinExistence type="inferred from homology"/>
<dbReference type="Proteomes" id="UP000178606">
    <property type="component" value="Unassembled WGS sequence"/>
</dbReference>